<feature type="compositionally biased region" description="Polar residues" evidence="2">
    <location>
        <begin position="347"/>
        <end position="365"/>
    </location>
</feature>
<feature type="region of interest" description="Disordered" evidence="2">
    <location>
        <begin position="69"/>
        <end position="103"/>
    </location>
</feature>
<name>V6TRL0_GIAIN</name>
<sequence length="582" mass="64683">MTVILLTEASLHLTSKMDPSYSSYSSYSSYPSYSSYSYSLTDDHYDYPNPMTTTDQPFHVASSPQAQFIATAPGSPKREDKKTSPLVERSPPKQKKASPGRGGFELDANSLNFFSAQTAAAVSAAVSAAINHQLHQNTLVLPPTSVAAQPPPVLPQQAPVDIAPTVTHQERSPADVVESPTNLTSDQQVTDTYTIQSPNRAKNATSEDFILISPTQSRHSVRQPVRENPTPPDNQTEKANIALAEMKDRYTTLSAEFRDYKLKKENEIKDLLAHEAELRQEARIYQRDLQKLEKEYASVIAKLADREDKIAELRTAVKKLESALQQRPPPDTAPSRGQSTQQGSRQEVSQQKASYSPPSLQSATISYKPADNMGKIFGPAYADNALVDPPKRSTATKEVNHVTELKTTHSTLPGPSTTTSGDVPIMSFEEFLKQRAHNAALEELQQRETQAKETMDAKIASLQKQLGLLLTDMQTGDDSAQPEAIPSESKDTSHNKTTFILEDIDKTDPNYKLLQTMETDYTAMCQQLMLNRDELANLENRSGKRTHKEMMRMRFLEAQISKLDSEANQLRSRLRTLAKSKN</sequence>
<dbReference type="VEuPathDB" id="GiardiaDB:GL50581_1538"/>
<dbReference type="VEuPathDB" id="GiardiaDB:QR46_4519"/>
<feature type="coiled-coil region" evidence="1">
    <location>
        <begin position="434"/>
        <end position="461"/>
    </location>
</feature>
<feature type="region of interest" description="Disordered" evidence="2">
    <location>
        <begin position="169"/>
        <end position="236"/>
    </location>
</feature>
<reference evidence="4" key="1">
    <citation type="submission" date="2012-02" db="EMBL/GenBank/DDBJ databases">
        <title>Genome sequencing of Giardia lamblia Genotypes A2 and B isolates (DH and GS) and comparative analysis with the genomes of Genotypes A1 and E (WB and Pig).</title>
        <authorList>
            <person name="Adam R."/>
            <person name="Dahlstrom E."/>
            <person name="Martens C."/>
            <person name="Bruno D."/>
            <person name="Barbian K."/>
            <person name="Porcella S.F."/>
            <person name="Nash T."/>
        </authorList>
    </citation>
    <scope>NUCLEOTIDE SEQUENCE</scope>
    <source>
        <strain evidence="4">GS</strain>
    </source>
</reference>
<reference evidence="3 4" key="2">
    <citation type="journal article" date="2013" name="Genome Biol. Evol.">
        <title>Genome sequencing of Giardia lamblia genotypes A2 and B isolates (DH and GS) and comparative analysis with the genomes of genotypes A1 and E (WB and Pig).</title>
        <authorList>
            <person name="Adam R.D."/>
            <person name="Dahlstrom E.W."/>
            <person name="Martens C.A."/>
            <person name="Bruno D.P."/>
            <person name="Barbian K.D."/>
            <person name="Ricklefs S.M."/>
            <person name="Hernandez M.M."/>
            <person name="Narla N.P."/>
            <person name="Patel R.B."/>
            <person name="Porcella S.F."/>
            <person name="Nash T.E."/>
        </authorList>
    </citation>
    <scope>NUCLEOTIDE SEQUENCE [LARGE SCALE GENOMIC DNA]</scope>
    <source>
        <strain evidence="3 4">GS</strain>
    </source>
</reference>
<feature type="compositionally biased region" description="Low complexity" evidence="2">
    <location>
        <begin position="335"/>
        <end position="346"/>
    </location>
</feature>
<evidence type="ECO:0000313" key="4">
    <source>
        <dbReference type="Proteomes" id="UP000018040"/>
    </source>
</evidence>
<proteinExistence type="predicted"/>
<dbReference type="VEuPathDB" id="GiardiaDB:GL50803_0011328"/>
<dbReference type="Proteomes" id="UP000018040">
    <property type="component" value="Unassembled WGS sequence"/>
</dbReference>
<feature type="compositionally biased region" description="Polar residues" evidence="2">
    <location>
        <begin position="179"/>
        <end position="206"/>
    </location>
</feature>
<dbReference type="AlphaFoldDB" id="V6TRL0"/>
<comment type="caution">
    <text evidence="3">The sequence shown here is derived from an EMBL/GenBank/DDBJ whole genome shotgun (WGS) entry which is preliminary data.</text>
</comment>
<evidence type="ECO:0000313" key="3">
    <source>
        <dbReference type="EMBL" id="ESU40992.1"/>
    </source>
</evidence>
<accession>V6TRL0</accession>
<dbReference type="VEuPathDB" id="GiardiaDB:QR46_4518"/>
<dbReference type="VEuPathDB" id="GiardiaDB:DHA2_153536"/>
<dbReference type="EMBL" id="AHHH01000155">
    <property type="protein sequence ID" value="ESU40992.1"/>
    <property type="molecule type" value="Genomic_DNA"/>
</dbReference>
<evidence type="ECO:0000256" key="1">
    <source>
        <dbReference type="SAM" id="Coils"/>
    </source>
</evidence>
<protein>
    <submittedName>
        <fullName evidence="3">Uncharacterized protein</fullName>
    </submittedName>
</protein>
<gene>
    <name evidence="3" type="ORF">GSB_151402</name>
</gene>
<evidence type="ECO:0000256" key="2">
    <source>
        <dbReference type="SAM" id="MobiDB-lite"/>
    </source>
</evidence>
<feature type="region of interest" description="Disordered" evidence="2">
    <location>
        <begin position="321"/>
        <end position="365"/>
    </location>
</feature>
<keyword evidence="1" id="KW-0175">Coiled coil</keyword>
<feature type="coiled-coil region" evidence="1">
    <location>
        <begin position="553"/>
        <end position="580"/>
    </location>
</feature>
<organism evidence="3 4">
    <name type="scientific">Giardia intestinalis</name>
    <name type="common">Giardia lamblia</name>
    <dbReference type="NCBI Taxonomy" id="5741"/>
    <lineage>
        <taxon>Eukaryota</taxon>
        <taxon>Metamonada</taxon>
        <taxon>Diplomonadida</taxon>
        <taxon>Hexamitidae</taxon>
        <taxon>Giardiinae</taxon>
        <taxon>Giardia</taxon>
    </lineage>
</organism>
<dbReference type="OrthoDB" id="10255926at2759"/>